<dbReference type="STRING" id="6210.W6UFV6"/>
<dbReference type="RefSeq" id="XP_024351546.1">
    <property type="nucleotide sequence ID" value="XM_024493981.1"/>
</dbReference>
<comment type="caution">
    <text evidence="3">The sequence shown here is derived from an EMBL/GenBank/DDBJ whole genome shotgun (WGS) entry which is preliminary data.</text>
</comment>
<feature type="domain" description="LITAF" evidence="2">
    <location>
        <begin position="60"/>
        <end position="166"/>
    </location>
</feature>
<gene>
    <name evidence="3" type="ORF">EGR_04732</name>
</gene>
<feature type="compositionally biased region" description="Basic and acidic residues" evidence="1">
    <location>
        <begin position="1"/>
        <end position="10"/>
    </location>
</feature>
<evidence type="ECO:0000313" key="3">
    <source>
        <dbReference type="EMBL" id="EUB60350.1"/>
    </source>
</evidence>
<dbReference type="GeneID" id="36340447"/>
<dbReference type="InterPro" id="IPR006629">
    <property type="entry name" value="LITAF"/>
</dbReference>
<dbReference type="KEGG" id="egl:EGR_04732"/>
<proteinExistence type="predicted"/>
<organism evidence="3 4">
    <name type="scientific">Echinococcus granulosus</name>
    <name type="common">Hydatid tapeworm</name>
    <dbReference type="NCBI Taxonomy" id="6210"/>
    <lineage>
        <taxon>Eukaryota</taxon>
        <taxon>Metazoa</taxon>
        <taxon>Spiralia</taxon>
        <taxon>Lophotrochozoa</taxon>
        <taxon>Platyhelminthes</taxon>
        <taxon>Cestoda</taxon>
        <taxon>Eucestoda</taxon>
        <taxon>Cyclophyllidea</taxon>
        <taxon>Taeniidae</taxon>
        <taxon>Echinococcus</taxon>
        <taxon>Echinococcus granulosus group</taxon>
    </lineage>
</organism>
<dbReference type="Pfam" id="PF10601">
    <property type="entry name" value="zf-LITAF-like"/>
    <property type="match status" value="1"/>
</dbReference>
<reference evidence="3 4" key="1">
    <citation type="journal article" date="2013" name="Nat. Genet.">
        <title>The genome of the hydatid tapeworm Echinococcus granulosus.</title>
        <authorList>
            <person name="Zheng H."/>
            <person name="Zhang W."/>
            <person name="Zhang L."/>
            <person name="Zhang Z."/>
            <person name="Li J."/>
            <person name="Lu G."/>
            <person name="Zhu Y."/>
            <person name="Wang Y."/>
            <person name="Huang Y."/>
            <person name="Liu J."/>
            <person name="Kang H."/>
            <person name="Chen J."/>
            <person name="Wang L."/>
            <person name="Chen A."/>
            <person name="Yu S."/>
            <person name="Gao Z."/>
            <person name="Jin L."/>
            <person name="Gu W."/>
            <person name="Wang Z."/>
            <person name="Zhao L."/>
            <person name="Shi B."/>
            <person name="Wen H."/>
            <person name="Lin R."/>
            <person name="Jones M.K."/>
            <person name="Brejova B."/>
            <person name="Vinar T."/>
            <person name="Zhao G."/>
            <person name="McManus D.P."/>
            <person name="Chen Z."/>
            <person name="Zhou Y."/>
            <person name="Wang S."/>
        </authorList>
    </citation>
    <scope>NUCLEOTIDE SEQUENCE [LARGE SCALE GENOMIC DNA]</scope>
</reference>
<dbReference type="PROSITE" id="PS51837">
    <property type="entry name" value="LITAF"/>
    <property type="match status" value="1"/>
</dbReference>
<feature type="region of interest" description="Disordered" evidence="1">
    <location>
        <begin position="1"/>
        <end position="80"/>
    </location>
</feature>
<dbReference type="Proteomes" id="UP000019149">
    <property type="component" value="Unassembled WGS sequence"/>
</dbReference>
<name>W6UFV6_ECHGR</name>
<dbReference type="OrthoDB" id="5599753at2759"/>
<evidence type="ECO:0000256" key="1">
    <source>
        <dbReference type="SAM" id="MobiDB-lite"/>
    </source>
</evidence>
<keyword evidence="4" id="KW-1185">Reference proteome</keyword>
<evidence type="ECO:0000259" key="2">
    <source>
        <dbReference type="PROSITE" id="PS51837"/>
    </source>
</evidence>
<sequence>MSAPVPDKEVFPTAPPPYSQVAAPFGTAPLVGNHPPGYQSPPVYPTGPGYPPPPAQPYPSQGGFGPPQRPYTEQPISSSSTHLHTLFEEGLGQFIVDDSSRSKALKTALAFHSKLPKAVVQSVGIVYFNECSGPLFCCLIPLCCPPCKDVEHLCPICGRFLGSHQRL</sequence>
<feature type="compositionally biased region" description="Pro residues" evidence="1">
    <location>
        <begin position="38"/>
        <end position="57"/>
    </location>
</feature>
<dbReference type="EMBL" id="APAU02000031">
    <property type="protein sequence ID" value="EUB60350.1"/>
    <property type="molecule type" value="Genomic_DNA"/>
</dbReference>
<accession>W6UFV6</accession>
<dbReference type="CTD" id="36340447"/>
<dbReference type="SMART" id="SM00714">
    <property type="entry name" value="LITAF"/>
    <property type="match status" value="1"/>
</dbReference>
<dbReference type="AlphaFoldDB" id="W6UFV6"/>
<evidence type="ECO:0000313" key="4">
    <source>
        <dbReference type="Proteomes" id="UP000019149"/>
    </source>
</evidence>
<protein>
    <submittedName>
        <fullName evidence="3">Lipopolysaccharide-induced transcription factor regulating tumor necrosis</fullName>
    </submittedName>
</protein>